<gene>
    <name evidence="3" type="ORF">TL16_g06175</name>
</gene>
<evidence type="ECO:0000256" key="2">
    <source>
        <dbReference type="ARBA" id="ARBA00022803"/>
    </source>
</evidence>
<evidence type="ECO:0000313" key="3">
    <source>
        <dbReference type="EMBL" id="GMH73392.1"/>
    </source>
</evidence>
<dbReference type="AlphaFoldDB" id="A0A9W7AJG3"/>
<proteinExistence type="predicted"/>
<dbReference type="PANTHER" id="PTHR45641:SF19">
    <property type="entry name" value="NEPHROCYSTIN-3"/>
    <property type="match status" value="1"/>
</dbReference>
<dbReference type="PANTHER" id="PTHR45641">
    <property type="entry name" value="TETRATRICOPEPTIDE REPEAT PROTEIN (AFU_ORTHOLOGUE AFUA_6G03870)"/>
    <property type="match status" value="1"/>
</dbReference>
<sequence length="215" mass="24796">MAKLCSKEFFNDESLLVVAWRRIMEVLELAMLPPVVEKKKVRGKKNQKKKNDPRKLEISDACFELGRACTFVGDVDDARRYLKRTKEGFEEQLGRDSEKALGATYDLTMTSCENNGEVIDKTRDLLKRMERALGEENVVTLDTLNQLGIELKDIEDYQEAKELWERCLTGRTKMLGNDHTNTLMALNNLNNLGCVYDFLKNTEKALEYYERVLKG</sequence>
<dbReference type="InterPro" id="IPR011990">
    <property type="entry name" value="TPR-like_helical_dom_sf"/>
</dbReference>
<keyword evidence="1" id="KW-0677">Repeat</keyword>
<dbReference type="Gene3D" id="1.25.40.10">
    <property type="entry name" value="Tetratricopeptide repeat domain"/>
    <property type="match status" value="1"/>
</dbReference>
<name>A0A9W7AJG3_9STRA</name>
<comment type="caution">
    <text evidence="3">The sequence shown here is derived from an EMBL/GenBank/DDBJ whole genome shotgun (WGS) entry which is preliminary data.</text>
</comment>
<dbReference type="Pfam" id="PF13424">
    <property type="entry name" value="TPR_12"/>
    <property type="match status" value="1"/>
</dbReference>
<organism evidence="3 4">
    <name type="scientific">Triparma laevis f. inornata</name>
    <dbReference type="NCBI Taxonomy" id="1714386"/>
    <lineage>
        <taxon>Eukaryota</taxon>
        <taxon>Sar</taxon>
        <taxon>Stramenopiles</taxon>
        <taxon>Ochrophyta</taxon>
        <taxon>Bolidophyceae</taxon>
        <taxon>Parmales</taxon>
        <taxon>Triparmaceae</taxon>
        <taxon>Triparma</taxon>
    </lineage>
</organism>
<dbReference type="SUPFAM" id="SSF48452">
    <property type="entry name" value="TPR-like"/>
    <property type="match status" value="1"/>
</dbReference>
<dbReference type="EMBL" id="BLQM01000185">
    <property type="protein sequence ID" value="GMH73392.1"/>
    <property type="molecule type" value="Genomic_DNA"/>
</dbReference>
<accession>A0A9W7AJG3</accession>
<dbReference type="PROSITE" id="PS50293">
    <property type="entry name" value="TPR_REGION"/>
    <property type="match status" value="1"/>
</dbReference>
<keyword evidence="2" id="KW-0802">TPR repeat</keyword>
<reference evidence="4" key="1">
    <citation type="journal article" date="2023" name="Commun. Biol.">
        <title>Genome analysis of Parmales, the sister group of diatoms, reveals the evolutionary specialization of diatoms from phago-mixotrophs to photoautotrophs.</title>
        <authorList>
            <person name="Ban H."/>
            <person name="Sato S."/>
            <person name="Yoshikawa S."/>
            <person name="Yamada K."/>
            <person name="Nakamura Y."/>
            <person name="Ichinomiya M."/>
            <person name="Sato N."/>
            <person name="Blanc-Mathieu R."/>
            <person name="Endo H."/>
            <person name="Kuwata A."/>
            <person name="Ogata H."/>
        </authorList>
    </citation>
    <scope>NUCLEOTIDE SEQUENCE [LARGE SCALE GENOMIC DNA]</scope>
</reference>
<dbReference type="Proteomes" id="UP001162640">
    <property type="component" value="Unassembled WGS sequence"/>
</dbReference>
<evidence type="ECO:0000256" key="1">
    <source>
        <dbReference type="ARBA" id="ARBA00022737"/>
    </source>
</evidence>
<protein>
    <submittedName>
        <fullName evidence="3">Uncharacterized protein</fullName>
    </submittedName>
</protein>
<evidence type="ECO:0000313" key="4">
    <source>
        <dbReference type="Proteomes" id="UP001162640"/>
    </source>
</evidence>